<evidence type="ECO:0000256" key="1">
    <source>
        <dbReference type="ARBA" id="ARBA00007613"/>
    </source>
</evidence>
<dbReference type="Pfam" id="PF02321">
    <property type="entry name" value="OEP"/>
    <property type="match status" value="1"/>
</dbReference>
<comment type="caution">
    <text evidence="2">The sequence shown here is derived from an EMBL/GenBank/DDBJ whole genome shotgun (WGS) entry which is preliminary data.</text>
</comment>
<dbReference type="PANTHER" id="PTHR30203:SF24">
    <property type="entry name" value="BLR4935 PROTEIN"/>
    <property type="match status" value="1"/>
</dbReference>
<dbReference type="PANTHER" id="PTHR30203">
    <property type="entry name" value="OUTER MEMBRANE CATION EFFLUX PROTEIN"/>
    <property type="match status" value="1"/>
</dbReference>
<protein>
    <submittedName>
        <fullName evidence="2">Transporter</fullName>
    </submittedName>
</protein>
<gene>
    <name evidence="2" type="ORF">CRP01_29160</name>
</gene>
<dbReference type="InterPro" id="IPR003423">
    <property type="entry name" value="OMP_efflux"/>
</dbReference>
<evidence type="ECO:0000313" key="3">
    <source>
        <dbReference type="Proteomes" id="UP000223913"/>
    </source>
</evidence>
<dbReference type="InterPro" id="IPR010131">
    <property type="entry name" value="MdtP/NodT-like"/>
</dbReference>
<dbReference type="EMBL" id="PDUD01000034">
    <property type="protein sequence ID" value="PHN03150.1"/>
    <property type="molecule type" value="Genomic_DNA"/>
</dbReference>
<organism evidence="2 3">
    <name type="scientific">Flavilitoribacter nigricans (strain ATCC 23147 / DSM 23189 / NBRC 102662 / NCIMB 1420 / SS-2)</name>
    <name type="common">Lewinella nigricans</name>
    <dbReference type="NCBI Taxonomy" id="1122177"/>
    <lineage>
        <taxon>Bacteria</taxon>
        <taxon>Pseudomonadati</taxon>
        <taxon>Bacteroidota</taxon>
        <taxon>Saprospiria</taxon>
        <taxon>Saprospirales</taxon>
        <taxon>Lewinellaceae</taxon>
        <taxon>Flavilitoribacter</taxon>
    </lineage>
</organism>
<evidence type="ECO:0000313" key="2">
    <source>
        <dbReference type="EMBL" id="PHN03150.1"/>
    </source>
</evidence>
<proteinExistence type="inferred from homology"/>
<dbReference type="Proteomes" id="UP000223913">
    <property type="component" value="Unassembled WGS sequence"/>
</dbReference>
<reference evidence="2 3" key="1">
    <citation type="submission" date="2017-10" db="EMBL/GenBank/DDBJ databases">
        <title>The draft genome sequence of Lewinella nigricans NBRC 102662.</title>
        <authorList>
            <person name="Wang K."/>
        </authorList>
    </citation>
    <scope>NUCLEOTIDE SEQUENCE [LARGE SCALE GENOMIC DNA]</scope>
    <source>
        <strain evidence="2 3">NBRC 102662</strain>
    </source>
</reference>
<dbReference type="RefSeq" id="WP_099153590.1">
    <property type="nucleotide sequence ID" value="NZ_PDUD01000034.1"/>
</dbReference>
<dbReference type="Gene3D" id="1.20.1600.10">
    <property type="entry name" value="Outer membrane efflux proteins (OEP)"/>
    <property type="match status" value="1"/>
</dbReference>
<comment type="similarity">
    <text evidence="1">Belongs to the outer membrane factor (OMF) (TC 1.B.17) family.</text>
</comment>
<name>A0A2D0N428_FLAN2</name>
<dbReference type="GO" id="GO:0015562">
    <property type="term" value="F:efflux transmembrane transporter activity"/>
    <property type="evidence" value="ECO:0007669"/>
    <property type="project" value="InterPro"/>
</dbReference>
<dbReference type="SUPFAM" id="SSF56954">
    <property type="entry name" value="Outer membrane efflux proteins (OEP)"/>
    <property type="match status" value="1"/>
</dbReference>
<dbReference type="OrthoDB" id="581172at2"/>
<keyword evidence="3" id="KW-1185">Reference proteome</keyword>
<dbReference type="AlphaFoldDB" id="A0A2D0N428"/>
<accession>A0A2D0N428</accession>
<sequence length="479" mass="54919">MKFNGSLLAFLAVTLLFGSRTILAQSSNAPRQLSLEAVYQRIQDHHPVALQAALLERQAEAKLRAARGAFDPKAYAEWQQKSFKGTEYYTFSESGLKIPTWYGLELKGSYKTARGTYVNPENGLPAVGQAVVGVKASALRGLFIDERRATLQQAKLMQARNEAEQKILLNELKWESARAYWEWWAAYQQWQVYQRALENARERQFAIVESFIQGDKPAIDTLESFVQVQNRTLEVQQAELDFRKAGLQLANYLWEEGEIPLELDMTTLPDTLFRVNEQLPFELAEILPNLQDIHPELRQYQIKISELEIDRRLAAEQLKPRLDLEYNFLGNGFDLNYQSSNDAAISNLITENYKIGLSFEMPLFLRKERGKLAQADLKLLDAGYGLQQKRLSINNKILSYFAEWETTRDQLNLYQQTVANYQRLLDAELRKFSIGESSIFLINSRENKLIDAELKLIKLQATLPKLEAGVQWAAGRLVI</sequence>